<name>A0A1I5PY74_9SPHN</name>
<evidence type="ECO:0000313" key="5">
    <source>
        <dbReference type="EMBL" id="SFP38809.1"/>
    </source>
</evidence>
<evidence type="ECO:0000256" key="1">
    <source>
        <dbReference type="ARBA" id="ARBA00009091"/>
    </source>
</evidence>
<gene>
    <name evidence="5" type="ORF">SAMN04488241_101309</name>
</gene>
<dbReference type="AlphaFoldDB" id="A0A1I5PY74"/>
<accession>A0A1I5PY74</accession>
<dbReference type="Pfam" id="PF03938">
    <property type="entry name" value="OmpH"/>
    <property type="match status" value="1"/>
</dbReference>
<dbReference type="STRING" id="634430.SAMN04488241_101309"/>
<dbReference type="InterPro" id="IPR005632">
    <property type="entry name" value="Chaperone_Skp"/>
</dbReference>
<comment type="similarity">
    <text evidence="1">Belongs to the Skp family.</text>
</comment>
<dbReference type="RefSeq" id="WP_093330367.1">
    <property type="nucleotide sequence ID" value="NZ_FOXP01000001.1"/>
</dbReference>
<proteinExistence type="inferred from homology"/>
<organism evidence="5 6">
    <name type="scientific">Sphingomonas rubra</name>
    <dbReference type="NCBI Taxonomy" id="634430"/>
    <lineage>
        <taxon>Bacteria</taxon>
        <taxon>Pseudomonadati</taxon>
        <taxon>Pseudomonadota</taxon>
        <taxon>Alphaproteobacteria</taxon>
        <taxon>Sphingomonadales</taxon>
        <taxon>Sphingomonadaceae</taxon>
        <taxon>Sphingomonas</taxon>
    </lineage>
</organism>
<evidence type="ECO:0000256" key="3">
    <source>
        <dbReference type="SAM" id="MobiDB-lite"/>
    </source>
</evidence>
<feature type="chain" id="PRO_5011442109" evidence="4">
    <location>
        <begin position="26"/>
        <end position="223"/>
    </location>
</feature>
<dbReference type="GO" id="GO:0005829">
    <property type="term" value="C:cytosol"/>
    <property type="evidence" value="ECO:0007669"/>
    <property type="project" value="TreeGrafter"/>
</dbReference>
<dbReference type="PANTHER" id="PTHR35089:SF1">
    <property type="entry name" value="CHAPERONE PROTEIN SKP"/>
    <property type="match status" value="1"/>
</dbReference>
<feature type="signal peptide" evidence="4">
    <location>
        <begin position="1"/>
        <end position="25"/>
    </location>
</feature>
<dbReference type="OrthoDB" id="7427936at2"/>
<reference evidence="5 6" key="1">
    <citation type="submission" date="2016-10" db="EMBL/GenBank/DDBJ databases">
        <authorList>
            <person name="de Groot N.N."/>
        </authorList>
    </citation>
    <scope>NUCLEOTIDE SEQUENCE [LARGE SCALE GENOMIC DNA]</scope>
    <source>
        <strain evidence="5 6">CGMCC 1.9113</strain>
    </source>
</reference>
<protein>
    <submittedName>
        <fullName evidence="5">Periplasmic chaperone for outer membrane proteins Skp</fullName>
    </submittedName>
</protein>
<dbReference type="SUPFAM" id="SSF111384">
    <property type="entry name" value="OmpH-like"/>
    <property type="match status" value="1"/>
</dbReference>
<dbReference type="EMBL" id="FOXP01000001">
    <property type="protein sequence ID" value="SFP38809.1"/>
    <property type="molecule type" value="Genomic_DNA"/>
</dbReference>
<keyword evidence="6" id="KW-1185">Reference proteome</keyword>
<evidence type="ECO:0000256" key="2">
    <source>
        <dbReference type="ARBA" id="ARBA00022729"/>
    </source>
</evidence>
<dbReference type="GO" id="GO:0051082">
    <property type="term" value="F:unfolded protein binding"/>
    <property type="evidence" value="ECO:0007669"/>
    <property type="project" value="InterPro"/>
</dbReference>
<dbReference type="Proteomes" id="UP000199586">
    <property type="component" value="Unassembled WGS sequence"/>
</dbReference>
<sequence>MTLKTILLAAALVAAPTVAPGLAFAQAGGVAIANPEGAVAGSRAWATARTQIETTYKTQLDQAQARRDAISRELQPLVTAFNTARAAPNANQASLQTQAQAIQTREQAGQAELQRLTAPASRAQAYAIEQISAKLPDAVQAVVRARNINLLLRPDAALFSQPAADVTAAITTELDRLVPTVNTTPPANWQPGQQQQGGAAGAAPTAGARPAATTPARPSTGGR</sequence>
<dbReference type="SMART" id="SM00935">
    <property type="entry name" value="OmpH"/>
    <property type="match status" value="1"/>
</dbReference>
<keyword evidence="2 4" id="KW-0732">Signal</keyword>
<evidence type="ECO:0000256" key="4">
    <source>
        <dbReference type="SAM" id="SignalP"/>
    </source>
</evidence>
<dbReference type="PANTHER" id="PTHR35089">
    <property type="entry name" value="CHAPERONE PROTEIN SKP"/>
    <property type="match status" value="1"/>
</dbReference>
<feature type="compositionally biased region" description="Low complexity" evidence="3">
    <location>
        <begin position="190"/>
        <end position="223"/>
    </location>
</feature>
<dbReference type="GO" id="GO:0050821">
    <property type="term" value="P:protein stabilization"/>
    <property type="evidence" value="ECO:0007669"/>
    <property type="project" value="TreeGrafter"/>
</dbReference>
<dbReference type="InterPro" id="IPR024930">
    <property type="entry name" value="Skp_dom_sf"/>
</dbReference>
<evidence type="ECO:0000313" key="6">
    <source>
        <dbReference type="Proteomes" id="UP000199586"/>
    </source>
</evidence>
<dbReference type="Gene3D" id="3.30.910.20">
    <property type="entry name" value="Skp domain"/>
    <property type="match status" value="1"/>
</dbReference>
<feature type="region of interest" description="Disordered" evidence="3">
    <location>
        <begin position="181"/>
        <end position="223"/>
    </location>
</feature>